<evidence type="ECO:0000256" key="1">
    <source>
        <dbReference type="SAM" id="Phobius"/>
    </source>
</evidence>
<evidence type="ECO:0000313" key="3">
    <source>
        <dbReference type="EMBL" id="AUT64589.1"/>
    </source>
</evidence>
<evidence type="ECO:0000313" key="4">
    <source>
        <dbReference type="Proteomes" id="UP000243502"/>
    </source>
</evidence>
<keyword evidence="1" id="KW-1133">Transmembrane helix</keyword>
<dbReference type="AlphaFoldDB" id="A0A2I8EYM0"/>
<feature type="domain" description="Potassium channel" evidence="2">
    <location>
        <begin position="154"/>
        <end position="215"/>
    </location>
</feature>
<name>A0A2I8EYM0_9BURK</name>
<feature type="transmembrane region" description="Helical" evidence="1">
    <location>
        <begin position="18"/>
        <end position="37"/>
    </location>
</feature>
<evidence type="ECO:0000259" key="2">
    <source>
        <dbReference type="Pfam" id="PF07885"/>
    </source>
</evidence>
<proteinExistence type="predicted"/>
<dbReference type="KEGG" id="pter:C2L65_33570"/>
<protein>
    <submittedName>
        <fullName evidence="3">Two pore domain potassium channel family protein</fullName>
    </submittedName>
</protein>
<dbReference type="InterPro" id="IPR013099">
    <property type="entry name" value="K_chnl_dom"/>
</dbReference>
<keyword evidence="1" id="KW-0812">Transmembrane</keyword>
<feature type="transmembrane region" description="Helical" evidence="1">
    <location>
        <begin position="67"/>
        <end position="84"/>
    </location>
</feature>
<feature type="transmembrane region" description="Helical" evidence="1">
    <location>
        <begin position="96"/>
        <end position="116"/>
    </location>
</feature>
<keyword evidence="3" id="KW-0406">Ion transport</keyword>
<dbReference type="Pfam" id="PF07885">
    <property type="entry name" value="Ion_trans_2"/>
    <property type="match status" value="1"/>
</dbReference>
<dbReference type="Proteomes" id="UP000243502">
    <property type="component" value="Chromosome 3"/>
</dbReference>
<keyword evidence="3" id="KW-0813">Transport</keyword>
<feature type="transmembrane region" description="Helical" evidence="1">
    <location>
        <begin position="195"/>
        <end position="215"/>
    </location>
</feature>
<accession>A0A2I8EYM0</accession>
<dbReference type="GO" id="GO:0034220">
    <property type="term" value="P:monoatomic ion transmembrane transport"/>
    <property type="evidence" value="ECO:0007669"/>
    <property type="project" value="UniProtKB-KW"/>
</dbReference>
<dbReference type="Gene3D" id="1.10.287.70">
    <property type="match status" value="1"/>
</dbReference>
<keyword evidence="1" id="KW-0472">Membrane</keyword>
<sequence>MAIHATRNALSNIFFQRCFWLFLVLLVLIGAVSFVPASDYGRLILNSVNMFLLIATIAAVGRTTRSFVVALLLAVPAVWFQYLGLWHDSDTDLARSWMFCAVLYFMSAAYLLRYVFQPRIMTQDKLFGAAAAYLLIGVLWAYLYALVGFFYPHSYMIVGQPGRVVYADALYLSITVLTSTGFGDITPLTRQARGLCMIEQITGALFVAILIARLAGVYPPRESYVDDRVP</sequence>
<gene>
    <name evidence="3" type="ORF">C2L65_33570</name>
</gene>
<feature type="transmembrane region" description="Helical" evidence="1">
    <location>
        <begin position="163"/>
        <end position="183"/>
    </location>
</feature>
<reference evidence="3 4" key="1">
    <citation type="submission" date="2018-01" db="EMBL/GenBank/DDBJ databases">
        <title>Species boundaries and ecological features among Paraburkholderia terrae DSMZ17804T, P. hospita DSMZ17164T and P. caribensis DSMZ13236T.</title>
        <authorList>
            <person name="Pratama A.A."/>
        </authorList>
    </citation>
    <scope>NUCLEOTIDE SEQUENCE [LARGE SCALE GENOMIC DNA]</scope>
    <source>
        <strain evidence="3 4">DSM 17804</strain>
    </source>
</reference>
<dbReference type="EMBL" id="CP026113">
    <property type="protein sequence ID" value="AUT64589.1"/>
    <property type="molecule type" value="Genomic_DNA"/>
</dbReference>
<dbReference type="RefSeq" id="WP_042311956.1">
    <property type="nucleotide sequence ID" value="NZ_AP025258.1"/>
</dbReference>
<feature type="transmembrane region" description="Helical" evidence="1">
    <location>
        <begin position="128"/>
        <end position="151"/>
    </location>
</feature>
<dbReference type="SUPFAM" id="SSF81324">
    <property type="entry name" value="Voltage-gated potassium channels"/>
    <property type="match status" value="1"/>
</dbReference>
<keyword evidence="3" id="KW-0407">Ion channel</keyword>
<feature type="transmembrane region" description="Helical" evidence="1">
    <location>
        <begin position="43"/>
        <end position="60"/>
    </location>
</feature>
<organism evidence="3 4">
    <name type="scientific">Paraburkholderia terrae</name>
    <dbReference type="NCBI Taxonomy" id="311230"/>
    <lineage>
        <taxon>Bacteria</taxon>
        <taxon>Pseudomonadati</taxon>
        <taxon>Pseudomonadota</taxon>
        <taxon>Betaproteobacteria</taxon>
        <taxon>Burkholderiales</taxon>
        <taxon>Burkholderiaceae</taxon>
        <taxon>Paraburkholderia</taxon>
    </lineage>
</organism>
<dbReference type="OrthoDB" id="9799090at2"/>